<feature type="domain" description="DUF11" evidence="2">
    <location>
        <begin position="754"/>
        <end position="871"/>
    </location>
</feature>
<feature type="domain" description="DUF11" evidence="2">
    <location>
        <begin position="506"/>
        <end position="619"/>
    </location>
</feature>
<evidence type="ECO:0000313" key="3">
    <source>
        <dbReference type="EMBL" id="CAB4695702.1"/>
    </source>
</evidence>
<feature type="domain" description="DUF11" evidence="2">
    <location>
        <begin position="882"/>
        <end position="1000"/>
    </location>
</feature>
<sequence>MVALLMVLGVFAMIPATPAAAADRAFSSRFSTNDTGDIEIVGNTLMTCNTATPGCAGARTAPVSSTANSAVNNNAYAMQYVDVDSDSSTFNSSQSTLALPAGATVLFAGLYWGGEVTAGSGGSAAPTTSARNTVKLKAPGASSYTTITASVVDDGDIIYQGFADVTSRVAAAGNGTYTVANVQTGTGADRLGGWSLVIAYRDTSQPARNLSVFDGLKSINGSSSGSISVSGFKTPPAGQVNTTLGFVTYEGDLGLVGDGASLNGVALADAQHPSGNFFDSRSSRGGNLRTGNNPSYPNNMGFEQSMLTVGNSYISNGATTATIGLTTAGDVYAPGVVTFATDLYAPKMDQTKTVVDVNGGLVEQGDVLRYTIAGTNNGQDGATGFVLRDPIPADTTYRPGTLKLTQPTGVTSAATDAAGDDLGEYDAVDNRVVARLGTGATSTAGGTIAVGKSYAVTFDVVVNGPLSPVADGEQVRNTATASFASASLGTPLTAVSSVDVTVAAPDLAIEKSHTGALVRGATTTYHLDVSNVGSARTQGTVTVTDALPSGLTYVSATGSGWTCTQAAGVVSCTRSDTLAPGAAYPTIDLVATVTDDAAATVANTGVVGGGGDGVHDNDSHVDSAPTVAITDLEIAKSSDVATAPVGGTVTWTLRVTNHGPSRSTGSTVVDTLPTGLTFVSASTGCTSGPTASQVVCELGALANGASTSKQITTKVGLGTAGATLVNDAVVNAHENDPTGTNDHASASVEVKPVDLAITSRVQGDPSALAAGSTYTWLLDVANLGTSPAADSVVRFTVPAGVTIVTAGLDPRCQVTGQQLVCDLGTVGAGASVPQIAVRATLASGPAAPASVPTTATVSTSEPEAALGNNRALTDHAVASSVDLSVTLSPSLAGATGGETLTLTATVANAGPGTPVQPTVDIDVPGDATFVSADPGCSYAAATRVVTCTLSPADLAPGAHVSRSVNVTVADHPAGPLTATATARTTSTDVDLSNNTATATVPVVRGAGLSITKTVDKATAAPGDTVTYTLVAANAGPAAAQDVVVTDALPAGTTYASVSGATCSVAASTVTCPIGSIAAGTSTTITLKATVDPIAGSADPTQSHQLDVTKVETHLGLPAGTTQTATATCPSGFLATDGGVRLDAVDQGTGTFADAVVLASSATADGTGWTGTVRNDATGQVQAKVNVVCLSARTVSGESHQHDVVVSAPVTSAVELSSGTHTVELTCAPGQVAVAPGWTFTSGSGQLRTSQRRTADGGTGWTFEIDVPASATGTFAIRCLSSTLAVSAGHSHDLSLQQLSGTVTVPAGQTVEAQLTCADDAKGIVASWSMDAGLVSLGNDPQPKTRVFKFTNPTGSSLTARIGLLCLSVRTGGELGGTRDITNTAVVTTSSPDATTSDDASSATFRAARTGGSGSVTPAPSALVASAGRLVKLAVSSTDAGSVTVTLLSRKRVGALRAGSVLARGTAYVEEGSSTLRLAVRSAAAGALRSGRVRIATVVVSTADGARETSTIRLR</sequence>
<evidence type="ECO:0000256" key="1">
    <source>
        <dbReference type="SAM" id="MobiDB-lite"/>
    </source>
</evidence>
<dbReference type="InterPro" id="IPR013783">
    <property type="entry name" value="Ig-like_fold"/>
</dbReference>
<evidence type="ECO:0000259" key="2">
    <source>
        <dbReference type="Pfam" id="PF01345"/>
    </source>
</evidence>
<dbReference type="InterPro" id="IPR047589">
    <property type="entry name" value="DUF11_rpt"/>
</dbReference>
<gene>
    <name evidence="3" type="ORF">UFOPK2579_00666</name>
</gene>
<dbReference type="InterPro" id="IPR001434">
    <property type="entry name" value="OmcB-like_DUF11"/>
</dbReference>
<dbReference type="Pfam" id="PF01345">
    <property type="entry name" value="DUF11"/>
    <property type="match status" value="5"/>
</dbReference>
<organism evidence="3">
    <name type="scientific">freshwater metagenome</name>
    <dbReference type="NCBI Taxonomy" id="449393"/>
    <lineage>
        <taxon>unclassified sequences</taxon>
        <taxon>metagenomes</taxon>
        <taxon>ecological metagenomes</taxon>
    </lineage>
</organism>
<feature type="domain" description="DUF11" evidence="2">
    <location>
        <begin position="631"/>
        <end position="748"/>
    </location>
</feature>
<dbReference type="Gene3D" id="2.60.40.740">
    <property type="match status" value="1"/>
</dbReference>
<reference evidence="3" key="1">
    <citation type="submission" date="2020-05" db="EMBL/GenBank/DDBJ databases">
        <authorList>
            <person name="Chiriac C."/>
            <person name="Salcher M."/>
            <person name="Ghai R."/>
            <person name="Kavagutti S V."/>
        </authorList>
    </citation>
    <scope>NUCLEOTIDE SEQUENCE</scope>
</reference>
<dbReference type="Gene3D" id="2.60.40.10">
    <property type="entry name" value="Immunoglobulins"/>
    <property type="match status" value="1"/>
</dbReference>
<dbReference type="NCBIfam" id="TIGR01451">
    <property type="entry name" value="B_ant_repeat"/>
    <property type="match status" value="4"/>
</dbReference>
<protein>
    <submittedName>
        <fullName evidence="3">Unannotated protein</fullName>
    </submittedName>
</protein>
<dbReference type="InterPro" id="IPR051172">
    <property type="entry name" value="Chlamydia_OmcB"/>
</dbReference>
<name>A0A6J6PB61_9ZZZZ</name>
<proteinExistence type="predicted"/>
<dbReference type="PANTHER" id="PTHR34819:SF3">
    <property type="entry name" value="CELL SURFACE PROTEIN"/>
    <property type="match status" value="1"/>
</dbReference>
<dbReference type="PANTHER" id="PTHR34819">
    <property type="entry name" value="LARGE CYSTEINE-RICH PERIPLASMIC PROTEIN OMCB"/>
    <property type="match status" value="1"/>
</dbReference>
<accession>A0A6J6PB61</accession>
<feature type="region of interest" description="Disordered" evidence="1">
    <location>
        <begin position="1388"/>
        <end position="1416"/>
    </location>
</feature>
<dbReference type="EMBL" id="CAEZXR010000056">
    <property type="protein sequence ID" value="CAB4695702.1"/>
    <property type="molecule type" value="Genomic_DNA"/>
</dbReference>
<feature type="region of interest" description="Disordered" evidence="1">
    <location>
        <begin position="276"/>
        <end position="297"/>
    </location>
</feature>
<feature type="compositionally biased region" description="Low complexity" evidence="1">
    <location>
        <begin position="1388"/>
        <end position="1409"/>
    </location>
</feature>
<feature type="domain" description="DUF11" evidence="2">
    <location>
        <begin position="1008"/>
        <end position="1095"/>
    </location>
</feature>